<dbReference type="InterPro" id="IPR050185">
    <property type="entry name" value="Ub_carboxyl-term_hydrolase"/>
</dbReference>
<organism evidence="5 6">
    <name type="scientific">Lymnaea stagnalis</name>
    <name type="common">Great pond snail</name>
    <name type="synonym">Helix stagnalis</name>
    <dbReference type="NCBI Taxonomy" id="6523"/>
    <lineage>
        <taxon>Eukaryota</taxon>
        <taxon>Metazoa</taxon>
        <taxon>Spiralia</taxon>
        <taxon>Lophotrochozoa</taxon>
        <taxon>Mollusca</taxon>
        <taxon>Gastropoda</taxon>
        <taxon>Heterobranchia</taxon>
        <taxon>Euthyneura</taxon>
        <taxon>Panpulmonata</taxon>
        <taxon>Hygrophila</taxon>
        <taxon>Lymnaeoidea</taxon>
        <taxon>Lymnaeidae</taxon>
        <taxon>Lymnaea</taxon>
    </lineage>
</organism>
<dbReference type="PROSITE" id="PS00972">
    <property type="entry name" value="USP_1"/>
    <property type="match status" value="1"/>
</dbReference>
<comment type="catalytic activity">
    <reaction evidence="1">
        <text>Thiol-dependent hydrolysis of ester, thioester, amide, peptide and isopeptide bonds formed by the C-terminal Gly of ubiquitin (a 76-residue protein attached to proteins as an intracellular targeting signal).</text>
        <dbReference type="EC" id="3.4.19.12"/>
    </reaction>
</comment>
<keyword evidence="6" id="KW-1185">Reference proteome</keyword>
<reference evidence="5 6" key="1">
    <citation type="submission" date="2024-04" db="EMBL/GenBank/DDBJ databases">
        <authorList>
            <consortium name="Genoscope - CEA"/>
            <person name="William W."/>
        </authorList>
    </citation>
    <scope>NUCLEOTIDE SEQUENCE [LARGE SCALE GENOMIC DNA]</scope>
</reference>
<dbReference type="EC" id="3.4.19.12" evidence="2"/>
<comment type="caution">
    <text evidence="5">The sequence shown here is derived from an EMBL/GenBank/DDBJ whole genome shotgun (WGS) entry which is preliminary data.</text>
</comment>
<evidence type="ECO:0000256" key="2">
    <source>
        <dbReference type="ARBA" id="ARBA00012759"/>
    </source>
</evidence>
<dbReference type="PROSITE" id="PS50235">
    <property type="entry name" value="USP_3"/>
    <property type="match status" value="1"/>
</dbReference>
<dbReference type="AlphaFoldDB" id="A0AAV2I6T9"/>
<protein>
    <recommendedName>
        <fullName evidence="2">ubiquitinyl hydrolase 1</fullName>
        <ecNumber evidence="2">3.4.19.12</ecNumber>
    </recommendedName>
</protein>
<dbReference type="GO" id="GO:0004843">
    <property type="term" value="F:cysteine-type deubiquitinase activity"/>
    <property type="evidence" value="ECO:0007669"/>
    <property type="project" value="UniProtKB-EC"/>
</dbReference>
<feature type="domain" description="USP" evidence="4">
    <location>
        <begin position="183"/>
        <end position="402"/>
    </location>
</feature>
<dbReference type="PANTHER" id="PTHR21646:SF14">
    <property type="entry name" value="FI05488P"/>
    <property type="match status" value="1"/>
</dbReference>
<feature type="region of interest" description="Disordered" evidence="3">
    <location>
        <begin position="140"/>
        <end position="161"/>
    </location>
</feature>
<dbReference type="InterPro" id="IPR001394">
    <property type="entry name" value="Peptidase_C19_UCH"/>
</dbReference>
<name>A0AAV2I6T9_LYMST</name>
<gene>
    <name evidence="5" type="ORF">GSLYS_00014689001</name>
</gene>
<dbReference type="GO" id="GO:0016579">
    <property type="term" value="P:protein deubiquitination"/>
    <property type="evidence" value="ECO:0007669"/>
    <property type="project" value="InterPro"/>
</dbReference>
<evidence type="ECO:0000313" key="6">
    <source>
        <dbReference type="Proteomes" id="UP001497497"/>
    </source>
</evidence>
<dbReference type="Pfam" id="PF00443">
    <property type="entry name" value="UCH"/>
    <property type="match status" value="1"/>
</dbReference>
<evidence type="ECO:0000256" key="3">
    <source>
        <dbReference type="SAM" id="MobiDB-lite"/>
    </source>
</evidence>
<evidence type="ECO:0000313" key="5">
    <source>
        <dbReference type="EMBL" id="CAL1541047.1"/>
    </source>
</evidence>
<dbReference type="InterPro" id="IPR028889">
    <property type="entry name" value="USP"/>
</dbReference>
<dbReference type="InterPro" id="IPR018200">
    <property type="entry name" value="USP_CS"/>
</dbReference>
<dbReference type="Proteomes" id="UP001497497">
    <property type="component" value="Unassembled WGS sequence"/>
</dbReference>
<feature type="non-terminal residue" evidence="5">
    <location>
        <position position="402"/>
    </location>
</feature>
<dbReference type="SUPFAM" id="SSF54001">
    <property type="entry name" value="Cysteine proteinases"/>
    <property type="match status" value="1"/>
</dbReference>
<evidence type="ECO:0000256" key="1">
    <source>
        <dbReference type="ARBA" id="ARBA00000707"/>
    </source>
</evidence>
<dbReference type="Gene3D" id="3.90.70.10">
    <property type="entry name" value="Cysteine proteinases"/>
    <property type="match status" value="1"/>
</dbReference>
<accession>A0AAV2I6T9</accession>
<evidence type="ECO:0000259" key="4">
    <source>
        <dbReference type="PROSITE" id="PS50235"/>
    </source>
</evidence>
<feature type="compositionally biased region" description="Polar residues" evidence="3">
    <location>
        <begin position="144"/>
        <end position="159"/>
    </location>
</feature>
<dbReference type="InterPro" id="IPR038765">
    <property type="entry name" value="Papain-like_cys_pep_sf"/>
</dbReference>
<proteinExistence type="predicted"/>
<sequence>MSQVIPGGRPRASSDGDILDEGLCGPLFVNLSERHGEIDRKGPGKVVHVNNNSSRNSNCLDLSTDAFDSDGEVSSQSQNSFVTSRRTKFFKSMRKVVSRAFVNKESSLPKFNEPLKRVDKLRANHLSKIWTPDLRQFGEGFHGKSQSSDEQSDSGTMSTARPLITDPTIGIAVPKWKKTPGTIGIYNHGNSCFMNAVLQCLSNTDSFTEYFIKDFYKNDLKNSKNGKKSMFRSNYGEVTEHLGLLLKGLWSGKYTSDISKEFKSVVGKLNAQYKGDHQHDAQEFLLWLLDRVHEDVSIFTKRKNKQQKTPVLRTDDELATEAAAGNGESFVLKLFQALHSSTLICATCGERSSTFDPYLCVSLPLPQRCPKTIFVVVVPLKRHQTLKYAVILNQFDGVRDLR</sequence>
<dbReference type="EMBL" id="CAXITT010000411">
    <property type="protein sequence ID" value="CAL1541047.1"/>
    <property type="molecule type" value="Genomic_DNA"/>
</dbReference>
<dbReference type="PANTHER" id="PTHR21646">
    <property type="entry name" value="UBIQUITIN CARBOXYL-TERMINAL HYDROLASE"/>
    <property type="match status" value="1"/>
</dbReference>